<organism evidence="2 3">
    <name type="scientific">Schwartzia succinivorans DSM 10502</name>
    <dbReference type="NCBI Taxonomy" id="1123243"/>
    <lineage>
        <taxon>Bacteria</taxon>
        <taxon>Bacillati</taxon>
        <taxon>Bacillota</taxon>
        <taxon>Negativicutes</taxon>
        <taxon>Selenomonadales</taxon>
        <taxon>Selenomonadaceae</taxon>
        <taxon>Schwartzia</taxon>
    </lineage>
</organism>
<dbReference type="STRING" id="1123243.SAMN02745190_00326"/>
<evidence type="ECO:0000313" key="2">
    <source>
        <dbReference type="EMBL" id="SHE38114.1"/>
    </source>
</evidence>
<dbReference type="Gene3D" id="3.10.180.10">
    <property type="entry name" value="2,3-Dihydroxybiphenyl 1,2-Dioxygenase, domain 1"/>
    <property type="match status" value="1"/>
</dbReference>
<dbReference type="Pfam" id="PF00903">
    <property type="entry name" value="Glyoxalase"/>
    <property type="match status" value="1"/>
</dbReference>
<gene>
    <name evidence="2" type="ORF">SAMN02745190_00326</name>
</gene>
<dbReference type="SUPFAM" id="SSF54593">
    <property type="entry name" value="Glyoxalase/Bleomycin resistance protein/Dihydroxybiphenyl dioxygenase"/>
    <property type="match status" value="1"/>
</dbReference>
<name>A0A1M4T104_9FIRM</name>
<dbReference type="RefSeq" id="WP_072934431.1">
    <property type="nucleotide sequence ID" value="NZ_FQUG01000002.1"/>
</dbReference>
<keyword evidence="3" id="KW-1185">Reference proteome</keyword>
<dbReference type="OrthoDB" id="192739at2"/>
<accession>A0A1M4T104</accession>
<dbReference type="GO" id="GO:0016829">
    <property type="term" value="F:lyase activity"/>
    <property type="evidence" value="ECO:0007669"/>
    <property type="project" value="UniProtKB-KW"/>
</dbReference>
<dbReference type="InterPro" id="IPR004360">
    <property type="entry name" value="Glyas_Fos-R_dOase_dom"/>
</dbReference>
<dbReference type="InterPro" id="IPR037523">
    <property type="entry name" value="VOC_core"/>
</dbReference>
<dbReference type="InterPro" id="IPR029068">
    <property type="entry name" value="Glyas_Bleomycin-R_OHBP_Dase"/>
</dbReference>
<feature type="domain" description="VOC" evidence="1">
    <location>
        <begin position="4"/>
        <end position="119"/>
    </location>
</feature>
<dbReference type="EMBL" id="FQUG01000002">
    <property type="protein sequence ID" value="SHE38114.1"/>
    <property type="molecule type" value="Genomic_DNA"/>
</dbReference>
<dbReference type="Proteomes" id="UP000184404">
    <property type="component" value="Unassembled WGS sequence"/>
</dbReference>
<dbReference type="AlphaFoldDB" id="A0A1M4T104"/>
<sequence>MQFTFVHNNLHVFDLERSIAFYGEALGLRESRRVEGRGRTFVYLSDGHSGHELELTYVHDRTAPYDLGENEVHLAFSVDNFAVAHMLHEQMNCICYEDPEHEIYFISDPDGYWTEILPSDHGSFR</sequence>
<evidence type="ECO:0000259" key="1">
    <source>
        <dbReference type="PROSITE" id="PS51819"/>
    </source>
</evidence>
<protein>
    <submittedName>
        <fullName evidence="2">Lactoylglutathione lyase</fullName>
    </submittedName>
</protein>
<proteinExistence type="predicted"/>
<evidence type="ECO:0000313" key="3">
    <source>
        <dbReference type="Proteomes" id="UP000184404"/>
    </source>
</evidence>
<keyword evidence="2" id="KW-0456">Lyase</keyword>
<dbReference type="PROSITE" id="PS51819">
    <property type="entry name" value="VOC"/>
    <property type="match status" value="1"/>
</dbReference>
<reference evidence="2 3" key="1">
    <citation type="submission" date="2016-11" db="EMBL/GenBank/DDBJ databases">
        <authorList>
            <person name="Jaros S."/>
            <person name="Januszkiewicz K."/>
            <person name="Wedrychowicz H."/>
        </authorList>
    </citation>
    <scope>NUCLEOTIDE SEQUENCE [LARGE SCALE GENOMIC DNA]</scope>
    <source>
        <strain evidence="2 3">DSM 10502</strain>
    </source>
</reference>